<comment type="caution">
    <text evidence="1">The sequence shown here is derived from an EMBL/GenBank/DDBJ whole genome shotgun (WGS) entry which is preliminary data.</text>
</comment>
<keyword evidence="2" id="KW-1185">Reference proteome</keyword>
<evidence type="ECO:0000313" key="2">
    <source>
        <dbReference type="Proteomes" id="UP001341840"/>
    </source>
</evidence>
<dbReference type="EMBL" id="JASCZI010120942">
    <property type="protein sequence ID" value="MED6157982.1"/>
    <property type="molecule type" value="Genomic_DNA"/>
</dbReference>
<organism evidence="1 2">
    <name type="scientific">Stylosanthes scabra</name>
    <dbReference type="NCBI Taxonomy" id="79078"/>
    <lineage>
        <taxon>Eukaryota</taxon>
        <taxon>Viridiplantae</taxon>
        <taxon>Streptophyta</taxon>
        <taxon>Embryophyta</taxon>
        <taxon>Tracheophyta</taxon>
        <taxon>Spermatophyta</taxon>
        <taxon>Magnoliopsida</taxon>
        <taxon>eudicotyledons</taxon>
        <taxon>Gunneridae</taxon>
        <taxon>Pentapetalae</taxon>
        <taxon>rosids</taxon>
        <taxon>fabids</taxon>
        <taxon>Fabales</taxon>
        <taxon>Fabaceae</taxon>
        <taxon>Papilionoideae</taxon>
        <taxon>50 kb inversion clade</taxon>
        <taxon>dalbergioids sensu lato</taxon>
        <taxon>Dalbergieae</taxon>
        <taxon>Pterocarpus clade</taxon>
        <taxon>Stylosanthes</taxon>
    </lineage>
</organism>
<name>A0ABU6U9T5_9FABA</name>
<sequence>MIDGLRNSSEQLTNSSLTEDLLTHVGSSNGVDDEESLIEEVIIGSKDKTSLTVTVVNFQDLASIQIERLIAADRHCDSATAEGTRGTLVALVVGAEWCNEGIRLWLP</sequence>
<proteinExistence type="predicted"/>
<gene>
    <name evidence="1" type="ORF">PIB30_028573</name>
</gene>
<protein>
    <submittedName>
        <fullName evidence="1">Uncharacterized protein</fullName>
    </submittedName>
</protein>
<reference evidence="1 2" key="1">
    <citation type="journal article" date="2023" name="Plants (Basel)">
        <title>Bridging the Gap: Combining Genomics and Transcriptomics Approaches to Understand Stylosanthes scabra, an Orphan Legume from the Brazilian Caatinga.</title>
        <authorList>
            <person name="Ferreira-Neto J.R.C."/>
            <person name="da Silva M.D."/>
            <person name="Binneck E."/>
            <person name="de Melo N.F."/>
            <person name="da Silva R.H."/>
            <person name="de Melo A.L.T.M."/>
            <person name="Pandolfi V."/>
            <person name="Bustamante F.O."/>
            <person name="Brasileiro-Vidal A.C."/>
            <person name="Benko-Iseppon A.M."/>
        </authorList>
    </citation>
    <scope>NUCLEOTIDE SEQUENCE [LARGE SCALE GENOMIC DNA]</scope>
    <source>
        <tissue evidence="1">Leaves</tissue>
    </source>
</reference>
<evidence type="ECO:0000313" key="1">
    <source>
        <dbReference type="EMBL" id="MED6157982.1"/>
    </source>
</evidence>
<dbReference type="Proteomes" id="UP001341840">
    <property type="component" value="Unassembled WGS sequence"/>
</dbReference>
<accession>A0ABU6U9T5</accession>